<gene>
    <name evidence="1" type="ORF">COCON_G00149180</name>
</gene>
<dbReference type="Proteomes" id="UP001152803">
    <property type="component" value="Unassembled WGS sequence"/>
</dbReference>
<evidence type="ECO:0000313" key="1">
    <source>
        <dbReference type="EMBL" id="KAJ8265819.1"/>
    </source>
</evidence>
<organism evidence="1 2">
    <name type="scientific">Conger conger</name>
    <name type="common">Conger eel</name>
    <name type="synonym">Muraena conger</name>
    <dbReference type="NCBI Taxonomy" id="82655"/>
    <lineage>
        <taxon>Eukaryota</taxon>
        <taxon>Metazoa</taxon>
        <taxon>Chordata</taxon>
        <taxon>Craniata</taxon>
        <taxon>Vertebrata</taxon>
        <taxon>Euteleostomi</taxon>
        <taxon>Actinopterygii</taxon>
        <taxon>Neopterygii</taxon>
        <taxon>Teleostei</taxon>
        <taxon>Anguilliformes</taxon>
        <taxon>Congridae</taxon>
        <taxon>Conger</taxon>
    </lineage>
</organism>
<sequence length="115" mass="12415">MKMMKGEEAVIGVAGILYDSPCPSPAPSAVDVLKLREFTPQKRSECTDTGSEELLNAEGHVDAAWHGQHCHRLMRTGGRHAGGALEWLELGKVVSTTRSFNSILTTSVQSCCFSP</sequence>
<comment type="caution">
    <text evidence="1">The sequence shown here is derived from an EMBL/GenBank/DDBJ whole genome shotgun (WGS) entry which is preliminary data.</text>
</comment>
<evidence type="ECO:0000313" key="2">
    <source>
        <dbReference type="Proteomes" id="UP001152803"/>
    </source>
</evidence>
<dbReference type="EMBL" id="JAFJMO010000010">
    <property type="protein sequence ID" value="KAJ8265819.1"/>
    <property type="molecule type" value="Genomic_DNA"/>
</dbReference>
<proteinExistence type="predicted"/>
<dbReference type="AlphaFoldDB" id="A0A9Q1HVV0"/>
<name>A0A9Q1HVV0_CONCO</name>
<protein>
    <submittedName>
        <fullName evidence="1">Uncharacterized protein</fullName>
    </submittedName>
</protein>
<reference evidence="1" key="1">
    <citation type="journal article" date="2023" name="Science">
        <title>Genome structures resolve the early diversification of teleost fishes.</title>
        <authorList>
            <person name="Parey E."/>
            <person name="Louis A."/>
            <person name="Montfort J."/>
            <person name="Bouchez O."/>
            <person name="Roques C."/>
            <person name="Iampietro C."/>
            <person name="Lluch J."/>
            <person name="Castinel A."/>
            <person name="Donnadieu C."/>
            <person name="Desvignes T."/>
            <person name="Floi Bucao C."/>
            <person name="Jouanno E."/>
            <person name="Wen M."/>
            <person name="Mejri S."/>
            <person name="Dirks R."/>
            <person name="Jansen H."/>
            <person name="Henkel C."/>
            <person name="Chen W.J."/>
            <person name="Zahm M."/>
            <person name="Cabau C."/>
            <person name="Klopp C."/>
            <person name="Thompson A.W."/>
            <person name="Robinson-Rechavi M."/>
            <person name="Braasch I."/>
            <person name="Lecointre G."/>
            <person name="Bobe J."/>
            <person name="Postlethwait J.H."/>
            <person name="Berthelot C."/>
            <person name="Roest Crollius H."/>
            <person name="Guiguen Y."/>
        </authorList>
    </citation>
    <scope>NUCLEOTIDE SEQUENCE</scope>
    <source>
        <strain evidence="1">Concon-B</strain>
    </source>
</reference>
<keyword evidence="2" id="KW-1185">Reference proteome</keyword>
<accession>A0A9Q1HVV0</accession>